<organism evidence="2 3">
    <name type="scientific">Paraphaeosphaeria sporulosa</name>
    <dbReference type="NCBI Taxonomy" id="1460663"/>
    <lineage>
        <taxon>Eukaryota</taxon>
        <taxon>Fungi</taxon>
        <taxon>Dikarya</taxon>
        <taxon>Ascomycota</taxon>
        <taxon>Pezizomycotina</taxon>
        <taxon>Dothideomycetes</taxon>
        <taxon>Pleosporomycetidae</taxon>
        <taxon>Pleosporales</taxon>
        <taxon>Massarineae</taxon>
        <taxon>Didymosphaeriaceae</taxon>
        <taxon>Paraphaeosphaeria</taxon>
    </lineage>
</organism>
<protein>
    <submittedName>
        <fullName evidence="2">Uncharacterized protein</fullName>
    </submittedName>
</protein>
<dbReference type="OrthoDB" id="10452512at2759"/>
<name>A0A177BY08_9PLEO</name>
<gene>
    <name evidence="2" type="ORF">CC84DRAFT_1222600</name>
</gene>
<feature type="chain" id="PRO_5013243961" evidence="1">
    <location>
        <begin position="16"/>
        <end position="142"/>
    </location>
</feature>
<keyword evidence="3" id="KW-1185">Reference proteome</keyword>
<proteinExistence type="predicted"/>
<dbReference type="Proteomes" id="UP000077069">
    <property type="component" value="Unassembled WGS sequence"/>
</dbReference>
<dbReference type="RefSeq" id="XP_018029947.1">
    <property type="nucleotide sequence ID" value="XM_018183393.1"/>
</dbReference>
<reference evidence="2 3" key="1">
    <citation type="submission" date="2016-05" db="EMBL/GenBank/DDBJ databases">
        <title>Comparative analysis of secretome profiles of manganese(II)-oxidizing ascomycete fungi.</title>
        <authorList>
            <consortium name="DOE Joint Genome Institute"/>
            <person name="Zeiner C.A."/>
            <person name="Purvine S.O."/>
            <person name="Zink E.M."/>
            <person name="Wu S."/>
            <person name="Pasa-Tolic L."/>
            <person name="Chaput D.L."/>
            <person name="Haridas S."/>
            <person name="Grigoriev I.V."/>
            <person name="Santelli C.M."/>
            <person name="Hansel C.M."/>
        </authorList>
    </citation>
    <scope>NUCLEOTIDE SEQUENCE [LARGE SCALE GENOMIC DNA]</scope>
    <source>
        <strain evidence="2 3">AP3s5-JAC2a</strain>
    </source>
</reference>
<evidence type="ECO:0000256" key="1">
    <source>
        <dbReference type="SAM" id="SignalP"/>
    </source>
</evidence>
<evidence type="ECO:0000313" key="2">
    <source>
        <dbReference type="EMBL" id="OAF99581.1"/>
    </source>
</evidence>
<dbReference type="GeneID" id="28766879"/>
<sequence length="142" mass="15424">MQWLVFLLFVTLTTALSLRLRDNDGVKFCPPSCADKFNACKLVPAACADEACGVLNTSNQTIWRPSPCRSCNFCQGRVGDAADNDVSADDAAVNAAAKAARQVEQEAVRCAEHCKTVPPRQCRKIAECRGCQWCPFPGWTGP</sequence>
<feature type="signal peptide" evidence="1">
    <location>
        <begin position="1"/>
        <end position="15"/>
    </location>
</feature>
<accession>A0A177BY08</accession>
<dbReference type="EMBL" id="KV441561">
    <property type="protein sequence ID" value="OAF99581.1"/>
    <property type="molecule type" value="Genomic_DNA"/>
</dbReference>
<keyword evidence="1" id="KW-0732">Signal</keyword>
<dbReference type="InParanoid" id="A0A177BY08"/>
<evidence type="ECO:0000313" key="3">
    <source>
        <dbReference type="Proteomes" id="UP000077069"/>
    </source>
</evidence>
<dbReference type="AlphaFoldDB" id="A0A177BY08"/>